<proteinExistence type="predicted"/>
<protein>
    <recommendedName>
        <fullName evidence="5">4-diphosphocytidyl-2C-methyl-D-erythritol kinase</fullName>
    </recommendedName>
</protein>
<comment type="caution">
    <text evidence="3">The sequence shown here is derived from an EMBL/GenBank/DDBJ whole genome shotgun (WGS) entry which is preliminary data.</text>
</comment>
<accession>A0A4Q5J6B8</accession>
<name>A0A4Q5J6B8_9ACTN</name>
<evidence type="ECO:0000256" key="1">
    <source>
        <dbReference type="ARBA" id="ARBA00022679"/>
    </source>
</evidence>
<dbReference type="AlphaFoldDB" id="A0A4Q5J6B8"/>
<dbReference type="SUPFAM" id="SSF53448">
    <property type="entry name" value="Nucleotide-diphospho-sugar transferases"/>
    <property type="match status" value="1"/>
</dbReference>
<evidence type="ECO:0000313" key="3">
    <source>
        <dbReference type="EMBL" id="RYU13388.1"/>
    </source>
</evidence>
<dbReference type="Proteomes" id="UP000291189">
    <property type="component" value="Unassembled WGS sequence"/>
</dbReference>
<dbReference type="OrthoDB" id="5186007at2"/>
<reference evidence="3 4" key="1">
    <citation type="submission" date="2019-01" db="EMBL/GenBank/DDBJ databases">
        <title>Nocardioides guangzhouensis sp. nov., an actinobacterium isolated from soil.</title>
        <authorList>
            <person name="Fu Y."/>
            <person name="Cai Y."/>
            <person name="Lin Z."/>
            <person name="Chen P."/>
        </authorList>
    </citation>
    <scope>NUCLEOTIDE SEQUENCE [LARGE SCALE GENOMIC DNA]</scope>
    <source>
        <strain evidence="3 4">NBRC 105384</strain>
    </source>
</reference>
<dbReference type="RefSeq" id="WP_129986325.1">
    <property type="nucleotide sequence ID" value="NZ_SDPU01000018.1"/>
</dbReference>
<evidence type="ECO:0008006" key="5">
    <source>
        <dbReference type="Google" id="ProtNLM"/>
    </source>
</evidence>
<dbReference type="InterPro" id="IPR029044">
    <property type="entry name" value="Nucleotide-diphossugar_trans"/>
</dbReference>
<sequence>MGAAVGVVPLEGRGTLPLVELHGEPMFLHPVRALLRSGVVDRVVVTADDPAAAAPFVERRRLHVEVVAAPAFWSSAARTVVLADPLCPLLPEDFVARVVTESDGEAAAGYRPVTDTVKTVVDQRIAGTLDRDKLAVVASPVVVPAALAAQRPPVDDFALLAAWLRERGGLRLVKAPSMARRVGDESAVRVLECLDELGRRVHEG</sequence>
<organism evidence="3 4">
    <name type="scientific">Nocardioides iriomotensis</name>
    <dbReference type="NCBI Taxonomy" id="715784"/>
    <lineage>
        <taxon>Bacteria</taxon>
        <taxon>Bacillati</taxon>
        <taxon>Actinomycetota</taxon>
        <taxon>Actinomycetes</taxon>
        <taxon>Propionibacteriales</taxon>
        <taxon>Nocardioidaceae</taxon>
        <taxon>Nocardioides</taxon>
    </lineage>
</organism>
<dbReference type="Pfam" id="PF01128">
    <property type="entry name" value="IspD"/>
    <property type="match status" value="1"/>
</dbReference>
<evidence type="ECO:0000313" key="4">
    <source>
        <dbReference type="Proteomes" id="UP000291189"/>
    </source>
</evidence>
<keyword evidence="1" id="KW-0808">Transferase</keyword>
<dbReference type="Gene3D" id="3.90.550.10">
    <property type="entry name" value="Spore Coat Polysaccharide Biosynthesis Protein SpsA, Chain A"/>
    <property type="match status" value="1"/>
</dbReference>
<keyword evidence="4" id="KW-1185">Reference proteome</keyword>
<keyword evidence="2" id="KW-0548">Nucleotidyltransferase</keyword>
<gene>
    <name evidence="3" type="ORF">ETU37_05995</name>
</gene>
<evidence type="ECO:0000256" key="2">
    <source>
        <dbReference type="ARBA" id="ARBA00022695"/>
    </source>
</evidence>
<dbReference type="EMBL" id="SDPU01000018">
    <property type="protein sequence ID" value="RYU13388.1"/>
    <property type="molecule type" value="Genomic_DNA"/>
</dbReference>
<dbReference type="InterPro" id="IPR034683">
    <property type="entry name" value="IspD/TarI"/>
</dbReference>
<dbReference type="GO" id="GO:0070567">
    <property type="term" value="F:cytidylyltransferase activity"/>
    <property type="evidence" value="ECO:0007669"/>
    <property type="project" value="InterPro"/>
</dbReference>